<evidence type="ECO:0000313" key="5">
    <source>
        <dbReference type="Proteomes" id="UP000594638"/>
    </source>
</evidence>
<proteinExistence type="inferred from homology"/>
<accession>A0A8S0RWR7</accession>
<organism evidence="4 5">
    <name type="scientific">Olea europaea subsp. europaea</name>
    <dbReference type="NCBI Taxonomy" id="158383"/>
    <lineage>
        <taxon>Eukaryota</taxon>
        <taxon>Viridiplantae</taxon>
        <taxon>Streptophyta</taxon>
        <taxon>Embryophyta</taxon>
        <taxon>Tracheophyta</taxon>
        <taxon>Spermatophyta</taxon>
        <taxon>Magnoliopsida</taxon>
        <taxon>eudicotyledons</taxon>
        <taxon>Gunneridae</taxon>
        <taxon>Pentapetalae</taxon>
        <taxon>asterids</taxon>
        <taxon>lamiids</taxon>
        <taxon>Lamiales</taxon>
        <taxon>Oleaceae</taxon>
        <taxon>Oleeae</taxon>
        <taxon>Olea</taxon>
    </lineage>
</organism>
<dbReference type="OrthoDB" id="676979at2759"/>
<reference evidence="4 5" key="1">
    <citation type="submission" date="2019-12" db="EMBL/GenBank/DDBJ databases">
        <authorList>
            <person name="Alioto T."/>
            <person name="Alioto T."/>
            <person name="Gomez Garrido J."/>
        </authorList>
    </citation>
    <scope>NUCLEOTIDE SEQUENCE [LARGE SCALE GENOMIC DNA]</scope>
</reference>
<dbReference type="SUPFAM" id="SSF52467">
    <property type="entry name" value="DHS-like NAD/FAD-binding domain"/>
    <property type="match status" value="1"/>
</dbReference>
<keyword evidence="5" id="KW-1185">Reference proteome</keyword>
<name>A0A8S0RWR7_OLEEU</name>
<protein>
    <submittedName>
        <fullName evidence="4">Deoxyhypusine synthase isoform X2</fullName>
    </submittedName>
</protein>
<dbReference type="FunFam" id="3.40.910.10:FF:000010">
    <property type="entry name" value="Deoxyhypusine synthase"/>
    <property type="match status" value="1"/>
</dbReference>
<gene>
    <name evidence="4" type="ORF">OLEA9_A039092</name>
</gene>
<dbReference type="Gene3D" id="3.80.10.10">
    <property type="entry name" value="Ribonuclease Inhibitor"/>
    <property type="match status" value="1"/>
</dbReference>
<dbReference type="PANTHER" id="PTHR11703">
    <property type="entry name" value="DEOXYHYPUSINE SYNTHASE"/>
    <property type="match status" value="1"/>
</dbReference>
<sequence>LSENQLSDSIPSELGKLKKLVNVSMFSNRFSGNLPDLCGGRILEIFIVSSNRFSGTIHESLRKCSSLVRLRFDHNQLFGNIFEEFSIYPNLIFMDISSNNFYGELSNNLYASFSFFKHVNAEVRNKVNYKLVYQNNITIFFPGLIDGSLGDMLYFHSFKKEPGLVIDIVQVEDLHYIRAMNCEAVHAGLRKTGMVILGEGLPKHHICNANMMRNGADYAIFIDTPQEPDGSDSVAHPDKAVSWGKIRGFANSVKVHSDATIAFPLLVAETFAAKAKGSDETTSWV</sequence>
<evidence type="ECO:0000256" key="2">
    <source>
        <dbReference type="ARBA" id="ARBA00009892"/>
    </source>
</evidence>
<evidence type="ECO:0000313" key="4">
    <source>
        <dbReference type="EMBL" id="CAA2983570.1"/>
    </source>
</evidence>
<dbReference type="GO" id="GO:0034038">
    <property type="term" value="F:deoxyhypusine synthase activity"/>
    <property type="evidence" value="ECO:0007669"/>
    <property type="project" value="TreeGrafter"/>
</dbReference>
<evidence type="ECO:0000256" key="3">
    <source>
        <dbReference type="ARBA" id="ARBA00023027"/>
    </source>
</evidence>
<dbReference type="GO" id="GO:0005737">
    <property type="term" value="C:cytoplasm"/>
    <property type="evidence" value="ECO:0007669"/>
    <property type="project" value="TreeGrafter"/>
</dbReference>
<feature type="non-terminal residue" evidence="4">
    <location>
        <position position="285"/>
    </location>
</feature>
<dbReference type="Proteomes" id="UP000594638">
    <property type="component" value="Unassembled WGS sequence"/>
</dbReference>
<comment type="similarity">
    <text evidence="2">Belongs to the deoxyhypusine synthase family.</text>
</comment>
<dbReference type="InterPro" id="IPR029035">
    <property type="entry name" value="DHS-like_NAD/FAD-binding_dom"/>
</dbReference>
<dbReference type="Gene3D" id="3.40.910.10">
    <property type="entry name" value="Deoxyhypusine synthase"/>
    <property type="match status" value="1"/>
</dbReference>
<dbReference type="EMBL" id="CACTIH010003735">
    <property type="protein sequence ID" value="CAA2983570.1"/>
    <property type="molecule type" value="Genomic_DNA"/>
</dbReference>
<dbReference type="InterPro" id="IPR002773">
    <property type="entry name" value="Deoxyhypusine_synthase"/>
</dbReference>
<keyword evidence="3" id="KW-0520">NAD</keyword>
<dbReference type="Gramene" id="OE9A039092T1">
    <property type="protein sequence ID" value="OE9A039092C1"/>
    <property type="gene ID" value="OE9A039092"/>
</dbReference>
<dbReference type="Pfam" id="PF01916">
    <property type="entry name" value="DS"/>
    <property type="match status" value="1"/>
</dbReference>
<comment type="caution">
    <text evidence="4">The sequence shown here is derived from an EMBL/GenBank/DDBJ whole genome shotgun (WGS) entry which is preliminary data.</text>
</comment>
<comment type="cofactor">
    <cofactor evidence="1">
        <name>NAD(+)</name>
        <dbReference type="ChEBI" id="CHEBI:57540"/>
    </cofactor>
</comment>
<dbReference type="SUPFAM" id="SSF52058">
    <property type="entry name" value="L domain-like"/>
    <property type="match status" value="1"/>
</dbReference>
<dbReference type="PANTHER" id="PTHR11703:SF0">
    <property type="entry name" value="DEOXYHYPUSINE SYNTHASE"/>
    <property type="match status" value="1"/>
</dbReference>
<dbReference type="InterPro" id="IPR032675">
    <property type="entry name" value="LRR_dom_sf"/>
</dbReference>
<evidence type="ECO:0000256" key="1">
    <source>
        <dbReference type="ARBA" id="ARBA00001911"/>
    </source>
</evidence>
<dbReference type="InterPro" id="IPR036982">
    <property type="entry name" value="Deoxyhypusine_synthase_sf"/>
</dbReference>
<dbReference type="AlphaFoldDB" id="A0A8S0RWR7"/>